<dbReference type="Gene3D" id="3.40.50.1000">
    <property type="entry name" value="HAD superfamily/HAD-like"/>
    <property type="match status" value="1"/>
</dbReference>
<reference evidence="5 6" key="1">
    <citation type="submission" date="2020-03" db="EMBL/GenBank/DDBJ databases">
        <title>The role of nitrogen metabolism on polyethylene biodegradation.</title>
        <authorList>
            <person name="Peixoto J."/>
            <person name="Vizzotto C.S."/>
            <person name="Ramos A."/>
            <person name="Alves G."/>
            <person name="Steindorff A."/>
            <person name="Kruger R."/>
        </authorList>
    </citation>
    <scope>NUCLEOTIDE SEQUENCE [LARGE SCALE GENOMIC DNA]</scope>
    <source>
        <strain evidence="5 6">PE63</strain>
    </source>
</reference>
<dbReference type="NCBIfam" id="TIGR01484">
    <property type="entry name" value="HAD-SF-IIB"/>
    <property type="match status" value="1"/>
</dbReference>
<dbReference type="PANTHER" id="PTHR43768">
    <property type="entry name" value="TREHALOSE 6-PHOSPHATE PHOSPHATASE"/>
    <property type="match status" value="1"/>
</dbReference>
<dbReference type="NCBIfam" id="TIGR00685">
    <property type="entry name" value="T6PP"/>
    <property type="match status" value="1"/>
</dbReference>
<name>A0ABS5LPJ6_9BURK</name>
<proteinExistence type="inferred from homology"/>
<evidence type="ECO:0000313" key="6">
    <source>
        <dbReference type="Proteomes" id="UP001647436"/>
    </source>
</evidence>
<evidence type="ECO:0000313" key="5">
    <source>
        <dbReference type="EMBL" id="MBS3018421.1"/>
    </source>
</evidence>
<evidence type="ECO:0000256" key="2">
    <source>
        <dbReference type="ARBA" id="ARBA00008770"/>
    </source>
</evidence>
<comment type="function">
    <text evidence="4">Removes the phosphate from trehalose 6-phosphate to produce free trehalose.</text>
</comment>
<protein>
    <recommendedName>
        <fullName evidence="4">Trehalose 6-phosphate phosphatase</fullName>
        <ecNumber evidence="4">3.1.3.12</ecNumber>
    </recommendedName>
</protein>
<keyword evidence="3 4" id="KW-0378">Hydrolase</keyword>
<dbReference type="InterPro" id="IPR006379">
    <property type="entry name" value="HAD-SF_hydro_IIB"/>
</dbReference>
<dbReference type="EC" id="3.1.3.12" evidence="4"/>
<comment type="cofactor">
    <cofactor evidence="4">
        <name>Mg(2+)</name>
        <dbReference type="ChEBI" id="CHEBI:18420"/>
    </cofactor>
</comment>
<sequence>MSISRPIPPLPSPDAAVFLDFDGTLVDLARTPDSVVLPPELVPVLRSLHILLDGALAIVTGREVAVVDRYIEPLRLPCAGTHGAQRRDGRGVYISSPATDPTKFVDAIVQLAQDNPSIFMESKKCSIALHYRADPTLETLCLQAMQELLLDHPDWTLVRGKYVVEVLPKGASKGAAIKAFMQEPPFKGRRPFFAGDDLSDESGFGVVRELQGVGIKVGAGMSIARHRIDSVQDFHRWLHKACAQLQAMRKKEVMR</sequence>
<dbReference type="Pfam" id="PF02358">
    <property type="entry name" value="Trehalose_PPase"/>
    <property type="match status" value="1"/>
</dbReference>
<dbReference type="InterPro" id="IPR036412">
    <property type="entry name" value="HAD-like_sf"/>
</dbReference>
<organism evidence="5 6">
    <name type="scientific">Comamonas brasiliensis</name>
    <dbReference type="NCBI Taxonomy" id="1812482"/>
    <lineage>
        <taxon>Bacteria</taxon>
        <taxon>Pseudomonadati</taxon>
        <taxon>Pseudomonadota</taxon>
        <taxon>Betaproteobacteria</taxon>
        <taxon>Burkholderiales</taxon>
        <taxon>Comamonadaceae</taxon>
        <taxon>Comamonas</taxon>
    </lineage>
</organism>
<dbReference type="InterPro" id="IPR044651">
    <property type="entry name" value="OTSB-like"/>
</dbReference>
<dbReference type="InterPro" id="IPR003337">
    <property type="entry name" value="Trehalose_PPase"/>
</dbReference>
<evidence type="ECO:0000256" key="3">
    <source>
        <dbReference type="ARBA" id="ARBA00022801"/>
    </source>
</evidence>
<comment type="caution">
    <text evidence="5">The sequence shown here is derived from an EMBL/GenBank/DDBJ whole genome shotgun (WGS) entry which is preliminary data.</text>
</comment>
<dbReference type="SUPFAM" id="SSF56784">
    <property type="entry name" value="HAD-like"/>
    <property type="match status" value="1"/>
</dbReference>
<keyword evidence="4" id="KW-0479">Metal-binding</keyword>
<dbReference type="PANTHER" id="PTHR43768:SF3">
    <property type="entry name" value="TREHALOSE 6-PHOSPHATE PHOSPHATASE"/>
    <property type="match status" value="1"/>
</dbReference>
<comment type="similarity">
    <text evidence="2 4">Belongs to the trehalose phosphatase family.</text>
</comment>
<dbReference type="Gene3D" id="3.30.70.1020">
    <property type="entry name" value="Trehalose-6-phosphate phosphatase related protein, domain 2"/>
    <property type="match status" value="1"/>
</dbReference>
<dbReference type="RefSeq" id="WP_211456289.1">
    <property type="nucleotide sequence ID" value="NZ_JAANES010000001.1"/>
</dbReference>
<gene>
    <name evidence="5" type="primary">otsB</name>
    <name evidence="5" type="ORF">DJFAAGMI_01153</name>
</gene>
<dbReference type="EMBL" id="JAANES010000001">
    <property type="protein sequence ID" value="MBS3018421.1"/>
    <property type="molecule type" value="Genomic_DNA"/>
</dbReference>
<dbReference type="GO" id="GO:0004805">
    <property type="term" value="F:trehalose-phosphatase activity"/>
    <property type="evidence" value="ECO:0007669"/>
    <property type="project" value="UniProtKB-EC"/>
</dbReference>
<accession>A0ABS5LPJ6</accession>
<dbReference type="CDD" id="cd01627">
    <property type="entry name" value="HAD_TPP"/>
    <property type="match status" value="1"/>
</dbReference>
<comment type="pathway">
    <text evidence="1 4">Glycan biosynthesis; trehalose biosynthesis.</text>
</comment>
<evidence type="ECO:0000256" key="4">
    <source>
        <dbReference type="RuleBase" id="RU361117"/>
    </source>
</evidence>
<keyword evidence="6" id="KW-1185">Reference proteome</keyword>
<dbReference type="Proteomes" id="UP001647436">
    <property type="component" value="Unassembled WGS sequence"/>
</dbReference>
<comment type="catalytic activity">
    <reaction evidence="4">
        <text>alpha,alpha-trehalose 6-phosphate + H2O = alpha,alpha-trehalose + phosphate</text>
        <dbReference type="Rhea" id="RHEA:23420"/>
        <dbReference type="ChEBI" id="CHEBI:15377"/>
        <dbReference type="ChEBI" id="CHEBI:16551"/>
        <dbReference type="ChEBI" id="CHEBI:43474"/>
        <dbReference type="ChEBI" id="CHEBI:58429"/>
        <dbReference type="EC" id="3.1.3.12"/>
    </reaction>
</comment>
<evidence type="ECO:0000256" key="1">
    <source>
        <dbReference type="ARBA" id="ARBA00005199"/>
    </source>
</evidence>
<keyword evidence="4" id="KW-0460">Magnesium</keyword>
<dbReference type="InterPro" id="IPR023214">
    <property type="entry name" value="HAD_sf"/>
</dbReference>